<evidence type="ECO:0000256" key="1">
    <source>
        <dbReference type="ARBA" id="ARBA00009156"/>
    </source>
</evidence>
<dbReference type="OrthoDB" id="1728974at2759"/>
<organism evidence="9 10">
    <name type="scientific">Kwoniella heveanensis BCC8398</name>
    <dbReference type="NCBI Taxonomy" id="1296120"/>
    <lineage>
        <taxon>Eukaryota</taxon>
        <taxon>Fungi</taxon>
        <taxon>Dikarya</taxon>
        <taxon>Basidiomycota</taxon>
        <taxon>Agaricomycotina</taxon>
        <taxon>Tremellomycetes</taxon>
        <taxon>Tremellales</taxon>
        <taxon>Cryptococcaceae</taxon>
        <taxon>Kwoniella</taxon>
    </lineage>
</organism>
<keyword evidence="6" id="KW-0547">Nucleotide-binding</keyword>
<feature type="domain" description="Carbohydrate kinase FGGY N-terminal" evidence="7">
    <location>
        <begin position="5"/>
        <end position="282"/>
    </location>
</feature>
<keyword evidence="6" id="KW-0119">Carbohydrate metabolism</keyword>
<keyword evidence="4 6" id="KW-0418">Kinase</keyword>
<dbReference type="InterPro" id="IPR018484">
    <property type="entry name" value="FGGY_N"/>
</dbReference>
<dbReference type="FunFam" id="3.30.420.40:FF:000118">
    <property type="entry name" value="Xylulose kinase 2"/>
    <property type="match status" value="1"/>
</dbReference>
<dbReference type="SUPFAM" id="SSF53067">
    <property type="entry name" value="Actin-like ATPase domain"/>
    <property type="match status" value="2"/>
</dbReference>
<dbReference type="EC" id="2.7.1.17" evidence="6"/>
<keyword evidence="3 6" id="KW-0808">Transferase</keyword>
<dbReference type="GO" id="GO:0005997">
    <property type="term" value="P:xylulose metabolic process"/>
    <property type="evidence" value="ECO:0007669"/>
    <property type="project" value="TreeGrafter"/>
</dbReference>
<name>A0A1B9GYG8_9TREE</name>
<keyword evidence="2 6" id="KW-0859">Xylose metabolism</keyword>
<evidence type="ECO:0000256" key="2">
    <source>
        <dbReference type="ARBA" id="ARBA00022629"/>
    </source>
</evidence>
<dbReference type="GO" id="GO:0042732">
    <property type="term" value="P:D-xylose metabolic process"/>
    <property type="evidence" value="ECO:0007669"/>
    <property type="project" value="UniProtKB-UniRule"/>
</dbReference>
<proteinExistence type="inferred from homology"/>
<dbReference type="InterPro" id="IPR018485">
    <property type="entry name" value="FGGY_C"/>
</dbReference>
<accession>A0A1B9GYG8</accession>
<evidence type="ECO:0000256" key="4">
    <source>
        <dbReference type="ARBA" id="ARBA00022777"/>
    </source>
</evidence>
<evidence type="ECO:0000313" key="9">
    <source>
        <dbReference type="EMBL" id="OCF36005.1"/>
    </source>
</evidence>
<reference evidence="10" key="2">
    <citation type="submission" date="2013-12" db="EMBL/GenBank/DDBJ databases">
        <title>Evolution of pathogenesis and genome organization in the Tremellales.</title>
        <authorList>
            <person name="Cuomo C."/>
            <person name="Litvintseva A."/>
            <person name="Heitman J."/>
            <person name="Chen Y."/>
            <person name="Sun S."/>
            <person name="Springer D."/>
            <person name="Dromer F."/>
            <person name="Young S."/>
            <person name="Zeng Q."/>
            <person name="Chapman S."/>
            <person name="Gujja S."/>
            <person name="Saif S."/>
            <person name="Birren B."/>
        </authorList>
    </citation>
    <scope>NUCLEOTIDE SEQUENCE [LARGE SCALE GENOMIC DNA]</scope>
    <source>
        <strain evidence="10">BCC8398</strain>
    </source>
</reference>
<comment type="catalytic activity">
    <reaction evidence="5 6">
        <text>D-xylulose + ATP = D-xylulose 5-phosphate + ADP + H(+)</text>
        <dbReference type="Rhea" id="RHEA:10964"/>
        <dbReference type="ChEBI" id="CHEBI:15378"/>
        <dbReference type="ChEBI" id="CHEBI:17140"/>
        <dbReference type="ChEBI" id="CHEBI:30616"/>
        <dbReference type="ChEBI" id="CHEBI:57737"/>
        <dbReference type="ChEBI" id="CHEBI:456216"/>
        <dbReference type="EC" id="2.7.1.17"/>
    </reaction>
</comment>
<dbReference type="GO" id="GO:0004856">
    <property type="term" value="F:D-xylulokinase activity"/>
    <property type="evidence" value="ECO:0007669"/>
    <property type="project" value="UniProtKB-UniRule"/>
</dbReference>
<evidence type="ECO:0000313" key="10">
    <source>
        <dbReference type="Proteomes" id="UP000092666"/>
    </source>
</evidence>
<dbReference type="Proteomes" id="UP000092666">
    <property type="component" value="Unassembled WGS sequence"/>
</dbReference>
<dbReference type="Gene3D" id="3.30.420.40">
    <property type="match status" value="2"/>
</dbReference>
<dbReference type="GO" id="GO:0005829">
    <property type="term" value="C:cytosol"/>
    <property type="evidence" value="ECO:0007669"/>
    <property type="project" value="TreeGrafter"/>
</dbReference>
<dbReference type="InterPro" id="IPR043129">
    <property type="entry name" value="ATPase_NBD"/>
</dbReference>
<dbReference type="AlphaFoldDB" id="A0A1B9GYG8"/>
<keyword evidence="10" id="KW-1185">Reference proteome</keyword>
<evidence type="ECO:0000256" key="5">
    <source>
        <dbReference type="ARBA" id="ARBA00048885"/>
    </source>
</evidence>
<comment type="similarity">
    <text evidence="1 6">Belongs to the FGGY kinase family.</text>
</comment>
<dbReference type="PANTHER" id="PTHR10196:SF57">
    <property type="entry name" value="XYLULOSE KINASE"/>
    <property type="match status" value="1"/>
</dbReference>
<protein>
    <recommendedName>
        <fullName evidence="6">Xylulose kinase</fullName>
        <ecNumber evidence="6">2.7.1.17</ecNumber>
    </recommendedName>
</protein>
<keyword evidence="6" id="KW-0067">ATP-binding</keyword>
<feature type="domain" description="Carbohydrate kinase FGGY C-terminal" evidence="8">
    <location>
        <begin position="293"/>
        <end position="492"/>
    </location>
</feature>
<dbReference type="CDD" id="cd07776">
    <property type="entry name" value="ASKHA_NBD_FGGY_SpXK-like"/>
    <property type="match status" value="1"/>
</dbReference>
<dbReference type="Pfam" id="PF00370">
    <property type="entry name" value="FGGY_N"/>
    <property type="match status" value="1"/>
</dbReference>
<reference evidence="9 10" key="1">
    <citation type="submission" date="2013-07" db="EMBL/GenBank/DDBJ databases">
        <title>The Genome Sequence of Cryptococcus heveanensis BCC8398.</title>
        <authorList>
            <consortium name="The Broad Institute Genome Sequencing Platform"/>
            <person name="Cuomo C."/>
            <person name="Litvintseva A."/>
            <person name="Chen Y."/>
            <person name="Heitman J."/>
            <person name="Sun S."/>
            <person name="Springer D."/>
            <person name="Dromer F."/>
            <person name="Young S.K."/>
            <person name="Zeng Q."/>
            <person name="Gargeya S."/>
            <person name="Fitzgerald M."/>
            <person name="Abouelleil A."/>
            <person name="Alvarado L."/>
            <person name="Berlin A.M."/>
            <person name="Chapman S.B."/>
            <person name="Dewar J."/>
            <person name="Goldberg J."/>
            <person name="Griggs A."/>
            <person name="Gujja S."/>
            <person name="Hansen M."/>
            <person name="Howarth C."/>
            <person name="Imamovic A."/>
            <person name="Larimer J."/>
            <person name="McCowan C."/>
            <person name="Murphy C."/>
            <person name="Pearson M."/>
            <person name="Priest M."/>
            <person name="Roberts A."/>
            <person name="Saif S."/>
            <person name="Shea T."/>
            <person name="Sykes S."/>
            <person name="Wortman J."/>
            <person name="Nusbaum C."/>
            <person name="Birren B."/>
        </authorList>
    </citation>
    <scope>NUCLEOTIDE SEQUENCE [LARGE SCALE GENOMIC DNA]</scope>
    <source>
        <strain evidence="9 10">BCC8398</strain>
    </source>
</reference>
<comment type="function">
    <text evidence="6">Highly specific D-xylulose kinase which participates in the catabolism of xylose. Xylose is a major component of hemicelluloses such as xylan. Most fungi utilize D-xylose via three enzymatic reactions, xylose reductase (XR), xylitol dehydrogenase (XDH), and xylulokinase, to form xylulose 5-phosphate, which enters pentose phosphate pathway.</text>
</comment>
<evidence type="ECO:0000259" key="7">
    <source>
        <dbReference type="Pfam" id="PF00370"/>
    </source>
</evidence>
<evidence type="ECO:0000256" key="3">
    <source>
        <dbReference type="ARBA" id="ARBA00022679"/>
    </source>
</evidence>
<evidence type="ECO:0000259" key="8">
    <source>
        <dbReference type="Pfam" id="PF02782"/>
    </source>
</evidence>
<dbReference type="InterPro" id="IPR042024">
    <property type="entry name" value="D-XK_euk"/>
</dbReference>
<dbReference type="Pfam" id="PF02782">
    <property type="entry name" value="FGGY_C"/>
    <property type="match status" value="1"/>
</dbReference>
<evidence type="ECO:0000256" key="6">
    <source>
        <dbReference type="RuleBase" id="RU367058"/>
    </source>
</evidence>
<gene>
    <name evidence="9" type="ORF">I316_02500</name>
</gene>
<dbReference type="GO" id="GO:0005524">
    <property type="term" value="F:ATP binding"/>
    <property type="evidence" value="ECO:0007669"/>
    <property type="project" value="UniProtKB-UniRule"/>
</dbReference>
<dbReference type="EMBL" id="KI669497">
    <property type="protein sequence ID" value="OCF36005.1"/>
    <property type="molecule type" value="Genomic_DNA"/>
</dbReference>
<dbReference type="PANTHER" id="PTHR10196">
    <property type="entry name" value="SUGAR KINASE"/>
    <property type="match status" value="1"/>
</dbReference>
<sequence length="595" mass="65607">MEPLYLGLDASTQSLKASLLSENLDVRAECAIHFDTDLPQYKTKGGVIFGENGEVYSPVMMLVEAFDLLFDKIKQRKWDVASIKGVAGSGQQHASVYWSQQASSLLSNLDPKTRLADQLSPAFSRSIVPNWQDSSTSKECQDFQSTVGGPVALAKITGSRAHERFTGPQILRFKRNHPETYRETSRISLVSSAITTILCSDGEVKGIDESDACGMNLWNVQGRHWEQSLLDLIGEDAGAKLGEVETDAGKVVGHIGKWFVDRYGFSPECAVFPGTGDNPATFLSLTLAPSEGLVSLGTSDVVLVSTSRYFPNPESHAFFHPARGANDSPSYFNMIVYKNGSLARQHVRDLYFDKSWDKFNAAVESLRPQAVTDLPNKAAFWWLLPDIVPHNAHGVYKYITDPSAGLFEIGAAQKVDTFPDVSSEALAILESQLFNYRSRSSTILDDSDTPGEPSTASLPDNIPRLTRVYATGGASANRTILSLMADVLSAKVCKNVEFYDNKWKDADWNACSVGVAYKARWGYERSQGREITFDDLVAQCRNNRAKLRGQEGGAISLEEEGIRVVAEPGEGARAYERRVDWWRALEHKALSEMSK</sequence>
<dbReference type="STRING" id="1296120.A0A1B9GYG8"/>